<dbReference type="Proteomes" id="UP000317303">
    <property type="component" value="Unassembled WGS sequence"/>
</dbReference>
<dbReference type="SUPFAM" id="SSF51556">
    <property type="entry name" value="Metallo-dependent hydrolases"/>
    <property type="match status" value="1"/>
</dbReference>
<dbReference type="InterPro" id="IPR006680">
    <property type="entry name" value="Amidohydro-rel"/>
</dbReference>
<dbReference type="AlphaFoldDB" id="A0A660CFQ1"/>
<dbReference type="InterPro" id="IPR050378">
    <property type="entry name" value="Metallo-dep_Hydrolases_sf"/>
</dbReference>
<evidence type="ECO:0000256" key="1">
    <source>
        <dbReference type="ARBA" id="ARBA00001947"/>
    </source>
</evidence>
<reference evidence="7 8" key="1">
    <citation type="submission" date="2019-07" db="EMBL/GenBank/DDBJ databases">
        <title>R&amp;d 2014.</title>
        <authorList>
            <person name="Klenk H.-P."/>
        </authorList>
    </citation>
    <scope>NUCLEOTIDE SEQUENCE [LARGE SCALE GENOMIC DNA]</scope>
    <source>
        <strain evidence="7 8">DSM 43194</strain>
    </source>
</reference>
<comment type="similarity">
    <text evidence="2">Belongs to the metallo-dependent hydrolases superfamily. Hydantoinase/dihydropyrimidinase family.</text>
</comment>
<evidence type="ECO:0000256" key="5">
    <source>
        <dbReference type="PIRSR" id="PIRSR611778-50"/>
    </source>
</evidence>
<dbReference type="PANTHER" id="PTHR11647:SF1">
    <property type="entry name" value="COLLAPSIN RESPONSE MEDIATOR PROTEIN"/>
    <property type="match status" value="1"/>
</dbReference>
<evidence type="ECO:0000259" key="6">
    <source>
        <dbReference type="Pfam" id="PF01979"/>
    </source>
</evidence>
<keyword evidence="3" id="KW-0479">Metal-binding</keyword>
<dbReference type="Gene3D" id="2.30.40.10">
    <property type="entry name" value="Urease, subunit C, domain 1"/>
    <property type="match status" value="1"/>
</dbReference>
<evidence type="ECO:0000256" key="2">
    <source>
        <dbReference type="ARBA" id="ARBA00008829"/>
    </source>
</evidence>
<protein>
    <submittedName>
        <fullName evidence="7">Dihydropyrimidinase</fullName>
    </submittedName>
</protein>
<accession>A0A660CFQ1</accession>
<gene>
    <name evidence="7" type="ORF">JD82_01554</name>
</gene>
<dbReference type="Pfam" id="PF01979">
    <property type="entry name" value="Amidohydro_1"/>
    <property type="match status" value="1"/>
</dbReference>
<evidence type="ECO:0000313" key="7">
    <source>
        <dbReference type="EMBL" id="TWH19725.1"/>
    </source>
</evidence>
<dbReference type="RefSeq" id="WP_030530767.1">
    <property type="nucleotide sequence ID" value="NZ_JOIJ01000002.1"/>
</dbReference>
<dbReference type="Gene3D" id="3.20.20.140">
    <property type="entry name" value="Metal-dependent hydrolases"/>
    <property type="match status" value="1"/>
</dbReference>
<evidence type="ECO:0000256" key="4">
    <source>
        <dbReference type="ARBA" id="ARBA00022801"/>
    </source>
</evidence>
<comment type="caution">
    <text evidence="7">The sequence shown here is derived from an EMBL/GenBank/DDBJ whole genome shotgun (WGS) entry which is preliminary data.</text>
</comment>
<feature type="domain" description="Amidohydrolase-related" evidence="6">
    <location>
        <begin position="59"/>
        <end position="445"/>
    </location>
</feature>
<comment type="cofactor">
    <cofactor evidence="1">
        <name>Zn(2+)</name>
        <dbReference type="ChEBI" id="CHEBI:29105"/>
    </cofactor>
</comment>
<dbReference type="OrthoDB" id="9775759at2"/>
<comment type="PTM">
    <text evidence="5">Carbamylation allows a single lysine to coordinate two divalent metal cations.</text>
</comment>
<proteinExistence type="inferred from homology"/>
<dbReference type="InterPro" id="IPR011059">
    <property type="entry name" value="Metal-dep_hydrolase_composite"/>
</dbReference>
<dbReference type="GO" id="GO:0046872">
    <property type="term" value="F:metal ion binding"/>
    <property type="evidence" value="ECO:0007669"/>
    <property type="project" value="UniProtKB-KW"/>
</dbReference>
<dbReference type="NCBIfam" id="TIGR02033">
    <property type="entry name" value="D-hydantoinase"/>
    <property type="match status" value="1"/>
</dbReference>
<dbReference type="GO" id="GO:0005829">
    <property type="term" value="C:cytosol"/>
    <property type="evidence" value="ECO:0007669"/>
    <property type="project" value="TreeGrafter"/>
</dbReference>
<dbReference type="InterPro" id="IPR032466">
    <property type="entry name" value="Metal_Hydrolase"/>
</dbReference>
<keyword evidence="8" id="KW-1185">Reference proteome</keyword>
<dbReference type="SUPFAM" id="SSF51338">
    <property type="entry name" value="Composite domain of metallo-dependent hydrolases"/>
    <property type="match status" value="2"/>
</dbReference>
<evidence type="ECO:0000256" key="3">
    <source>
        <dbReference type="ARBA" id="ARBA00022723"/>
    </source>
</evidence>
<dbReference type="GO" id="GO:0016812">
    <property type="term" value="F:hydrolase activity, acting on carbon-nitrogen (but not peptide) bonds, in cyclic amides"/>
    <property type="evidence" value="ECO:0007669"/>
    <property type="project" value="TreeGrafter"/>
</dbReference>
<dbReference type="EMBL" id="VLJV01000001">
    <property type="protein sequence ID" value="TWH19725.1"/>
    <property type="molecule type" value="Genomic_DNA"/>
</dbReference>
<keyword evidence="4" id="KW-0378">Hydrolase</keyword>
<sequence>MRTLITNGTVLSSTGATPADVLVDGDTIAAVAAPGFFTSGTDQRPDEVFDAVFDATGKYVMPGGIDAHTHMEMPFGGTFSADTFETGTRAAAWGGTTTIIDFAVQPKGGSLLSTLDSWHEKADGDCAIDYGFHMIVSDVNDTTLKEMDSCVEAGVSSFKMFMAYPGVFYSTDGEILRAMDKAAEIGGTIAMHAENGIAIDQLVAKALADGKTEPHQHGLTRPPELEGEATSRAITLAGVTGAPLYIVHLSAAQALSAVAEARDTGQNVFAETCPQYLYLSIEDLAAPDFEGAKYVASPPLREKHHQPDLWRGLRTNDLSVVSTDHCPFCFKDQKELGRGDFTKIPNGMPGVEHRIDLLHQGVVAGEISLARWVEACATTPARMFGLYPRKGVIAPGADADIVIYDPAAHQTISAETHHMAVDYSAYEGMSLTGRCETVFSRGSVVVDRGTYLGSAGHGRFLARDLCQYLN</sequence>
<organism evidence="7 8">
    <name type="scientific">Prauserella rugosa</name>
    <dbReference type="NCBI Taxonomy" id="43354"/>
    <lineage>
        <taxon>Bacteria</taxon>
        <taxon>Bacillati</taxon>
        <taxon>Actinomycetota</taxon>
        <taxon>Actinomycetes</taxon>
        <taxon>Pseudonocardiales</taxon>
        <taxon>Pseudonocardiaceae</taxon>
        <taxon>Prauserella</taxon>
    </lineage>
</organism>
<dbReference type="PANTHER" id="PTHR11647">
    <property type="entry name" value="HYDRANTOINASE/DIHYDROPYRIMIDINASE FAMILY MEMBER"/>
    <property type="match status" value="1"/>
</dbReference>
<dbReference type="CDD" id="cd01314">
    <property type="entry name" value="D-HYD"/>
    <property type="match status" value="1"/>
</dbReference>
<name>A0A660CFQ1_9PSEU</name>
<evidence type="ECO:0000313" key="8">
    <source>
        <dbReference type="Proteomes" id="UP000317303"/>
    </source>
</evidence>
<dbReference type="FunFam" id="3.20.20.140:FF:000037">
    <property type="entry name" value="Dihydropyrimidinase"/>
    <property type="match status" value="1"/>
</dbReference>
<feature type="modified residue" description="N6-carboxylysine" evidence="5">
    <location>
        <position position="159"/>
    </location>
</feature>
<dbReference type="InterPro" id="IPR011778">
    <property type="entry name" value="Hydantoinase/dihydroPyrase"/>
</dbReference>